<evidence type="ECO:0000256" key="2">
    <source>
        <dbReference type="SAM" id="SignalP"/>
    </source>
</evidence>
<gene>
    <name evidence="4" type="ORF">IAA04_10140</name>
</gene>
<dbReference type="Pfam" id="PF07486">
    <property type="entry name" value="Hydrolase_2"/>
    <property type="match status" value="1"/>
</dbReference>
<sequence>MCMLTLKRHRFAAAAATLAVTIIVALTTGSAGAGAPMNAMAETVSADTDATDQETARTIDHTKESQTGPGYVIDTRLKLSTVDAQAMREGNKLTGGLIQHAVQKQIEKEELLRQQAEENKREMEEQEKAAARAAMGCSEEDYNTLLRIVQAEAGVCDEKGKILVANVILNRVKSAKFPNTIRGVVYQANQFSPVSNGSINRVHVTEETIECVDRALAGEDYSQGALFFMNRGRSRKGAAGWFDRSLTYLFSHDGHEFFR</sequence>
<dbReference type="AlphaFoldDB" id="A0A9D2PEZ0"/>
<dbReference type="Gene3D" id="1.10.10.2520">
    <property type="entry name" value="Cell wall hydrolase SleB, domain 1"/>
    <property type="match status" value="1"/>
</dbReference>
<keyword evidence="2" id="KW-0732">Signal</keyword>
<dbReference type="GO" id="GO:0016787">
    <property type="term" value="F:hydrolase activity"/>
    <property type="evidence" value="ECO:0007669"/>
    <property type="project" value="UniProtKB-KW"/>
</dbReference>
<comment type="caution">
    <text evidence="4">The sequence shown here is derived from an EMBL/GenBank/DDBJ whole genome shotgun (WGS) entry which is preliminary data.</text>
</comment>
<proteinExistence type="predicted"/>
<dbReference type="InterPro" id="IPR042047">
    <property type="entry name" value="SleB_dom1"/>
</dbReference>
<dbReference type="InterPro" id="IPR011105">
    <property type="entry name" value="Cell_wall_hydrolase_SleB"/>
</dbReference>
<dbReference type="Proteomes" id="UP000823883">
    <property type="component" value="Unassembled WGS sequence"/>
</dbReference>
<feature type="chain" id="PRO_5038549202" evidence="2">
    <location>
        <begin position="34"/>
        <end position="259"/>
    </location>
</feature>
<feature type="coiled-coil region" evidence="1">
    <location>
        <begin position="99"/>
        <end position="134"/>
    </location>
</feature>
<feature type="domain" description="Cell wall hydrolase SleB" evidence="3">
    <location>
        <begin position="158"/>
        <end position="257"/>
    </location>
</feature>
<keyword evidence="4" id="KW-0378">Hydrolase</keyword>
<accession>A0A9D2PEZ0</accession>
<keyword evidence="1" id="KW-0175">Coiled coil</keyword>
<feature type="signal peptide" evidence="2">
    <location>
        <begin position="1"/>
        <end position="33"/>
    </location>
</feature>
<dbReference type="EMBL" id="DWWL01000065">
    <property type="protein sequence ID" value="HJC48398.1"/>
    <property type="molecule type" value="Genomic_DNA"/>
</dbReference>
<reference evidence="4" key="1">
    <citation type="journal article" date="2021" name="PeerJ">
        <title>Extensive microbial diversity within the chicken gut microbiome revealed by metagenomics and culture.</title>
        <authorList>
            <person name="Gilroy R."/>
            <person name="Ravi A."/>
            <person name="Getino M."/>
            <person name="Pursley I."/>
            <person name="Horton D.L."/>
            <person name="Alikhan N.F."/>
            <person name="Baker D."/>
            <person name="Gharbi K."/>
            <person name="Hall N."/>
            <person name="Watson M."/>
            <person name="Adriaenssens E.M."/>
            <person name="Foster-Nyarko E."/>
            <person name="Jarju S."/>
            <person name="Secka A."/>
            <person name="Antonio M."/>
            <person name="Oren A."/>
            <person name="Chaudhuri R.R."/>
            <person name="La Ragione R."/>
            <person name="Hildebrand F."/>
            <person name="Pallen M.J."/>
        </authorList>
    </citation>
    <scope>NUCLEOTIDE SEQUENCE</scope>
    <source>
        <strain evidence="4">CHK183-5548</strain>
    </source>
</reference>
<reference evidence="4" key="2">
    <citation type="submission" date="2021-04" db="EMBL/GenBank/DDBJ databases">
        <authorList>
            <person name="Gilroy R."/>
        </authorList>
    </citation>
    <scope>NUCLEOTIDE SEQUENCE</scope>
    <source>
        <strain evidence="4">CHK183-5548</strain>
    </source>
</reference>
<evidence type="ECO:0000259" key="3">
    <source>
        <dbReference type="Pfam" id="PF07486"/>
    </source>
</evidence>
<organism evidence="4 5">
    <name type="scientific">Candidatus Lachnoclostridium pullistercoris</name>
    <dbReference type="NCBI Taxonomy" id="2838632"/>
    <lineage>
        <taxon>Bacteria</taxon>
        <taxon>Bacillati</taxon>
        <taxon>Bacillota</taxon>
        <taxon>Clostridia</taxon>
        <taxon>Lachnospirales</taxon>
        <taxon>Lachnospiraceae</taxon>
    </lineage>
</organism>
<evidence type="ECO:0000313" key="4">
    <source>
        <dbReference type="EMBL" id="HJC48398.1"/>
    </source>
</evidence>
<evidence type="ECO:0000313" key="5">
    <source>
        <dbReference type="Proteomes" id="UP000823883"/>
    </source>
</evidence>
<protein>
    <submittedName>
        <fullName evidence="4">Cell wall hydrolase</fullName>
    </submittedName>
</protein>
<evidence type="ECO:0000256" key="1">
    <source>
        <dbReference type="SAM" id="Coils"/>
    </source>
</evidence>
<name>A0A9D2PEZ0_9FIRM</name>